<accession>A0ABQ2DVF4</accession>
<comment type="caution">
    <text evidence="1">The sequence shown here is derived from an EMBL/GenBank/DDBJ whole genome shotgun (WGS) entry which is preliminary data.</text>
</comment>
<sequence length="48" mass="6022">MWPGITPLNVWEMRYDMWVLYVKNAEKWSEQQKKAREKKRSPRSARRR</sequence>
<protein>
    <submittedName>
        <fullName evidence="1">Uncharacterized protein</fullName>
    </submittedName>
</protein>
<gene>
    <name evidence="1" type="ORF">GCM10007173_36650</name>
</gene>
<reference evidence="2" key="1">
    <citation type="journal article" date="2019" name="Int. J. Syst. Evol. Microbiol.">
        <title>The Global Catalogue of Microorganisms (GCM) 10K type strain sequencing project: providing services to taxonomists for standard genome sequencing and annotation.</title>
        <authorList>
            <consortium name="The Broad Institute Genomics Platform"/>
            <consortium name="The Broad Institute Genome Sequencing Center for Infectious Disease"/>
            <person name="Wu L."/>
            <person name="Ma J."/>
        </authorList>
    </citation>
    <scope>NUCLEOTIDE SEQUENCE [LARGE SCALE GENOMIC DNA]</scope>
    <source>
        <strain evidence="2">CGMCC 1.3685</strain>
    </source>
</reference>
<keyword evidence="2" id="KW-1185">Reference proteome</keyword>
<organism evidence="1 2">
    <name type="scientific">Glutamicibacter ardleyensis</name>
    <dbReference type="NCBI Taxonomy" id="225894"/>
    <lineage>
        <taxon>Bacteria</taxon>
        <taxon>Bacillati</taxon>
        <taxon>Actinomycetota</taxon>
        <taxon>Actinomycetes</taxon>
        <taxon>Micrococcales</taxon>
        <taxon>Micrococcaceae</taxon>
        <taxon>Glutamicibacter</taxon>
    </lineage>
</organism>
<name>A0ABQ2DVF4_9MICC</name>
<proteinExistence type="predicted"/>
<dbReference type="EMBL" id="BMKX01000015">
    <property type="protein sequence ID" value="GGJ74383.1"/>
    <property type="molecule type" value="Genomic_DNA"/>
</dbReference>
<dbReference type="Proteomes" id="UP000606115">
    <property type="component" value="Unassembled WGS sequence"/>
</dbReference>
<evidence type="ECO:0000313" key="2">
    <source>
        <dbReference type="Proteomes" id="UP000606115"/>
    </source>
</evidence>
<evidence type="ECO:0000313" key="1">
    <source>
        <dbReference type="EMBL" id="GGJ74383.1"/>
    </source>
</evidence>